<organism evidence="6 7">
    <name type="scientific">Enterocloster hominis</name>
    <name type="common">ex Liu et al. 2021</name>
    <dbReference type="NCBI Taxonomy" id="2763663"/>
    <lineage>
        <taxon>Bacteria</taxon>
        <taxon>Bacillati</taxon>
        <taxon>Bacillota</taxon>
        <taxon>Clostridia</taxon>
        <taxon>Lachnospirales</taxon>
        <taxon>Lachnospiraceae</taxon>
        <taxon>Enterocloster</taxon>
    </lineage>
</organism>
<evidence type="ECO:0000256" key="3">
    <source>
        <dbReference type="ARBA" id="ARBA00023125"/>
    </source>
</evidence>
<keyword evidence="7" id="KW-1185">Reference proteome</keyword>
<evidence type="ECO:0000313" key="6">
    <source>
        <dbReference type="EMBL" id="MBC8599682.1"/>
    </source>
</evidence>
<evidence type="ECO:0000256" key="2">
    <source>
        <dbReference type="ARBA" id="ARBA00023015"/>
    </source>
</evidence>
<dbReference type="Proteomes" id="UP000647491">
    <property type="component" value="Unassembled WGS sequence"/>
</dbReference>
<evidence type="ECO:0000259" key="5">
    <source>
        <dbReference type="PROSITE" id="PS50931"/>
    </source>
</evidence>
<feature type="domain" description="HTH lysR-type" evidence="5">
    <location>
        <begin position="1"/>
        <end position="58"/>
    </location>
</feature>
<dbReference type="InterPro" id="IPR036390">
    <property type="entry name" value="WH_DNA-bd_sf"/>
</dbReference>
<dbReference type="Gene3D" id="1.10.10.10">
    <property type="entry name" value="Winged helix-like DNA-binding domain superfamily/Winged helix DNA-binding domain"/>
    <property type="match status" value="1"/>
</dbReference>
<evidence type="ECO:0000313" key="7">
    <source>
        <dbReference type="Proteomes" id="UP000647491"/>
    </source>
</evidence>
<dbReference type="Pfam" id="PF00126">
    <property type="entry name" value="HTH_1"/>
    <property type="match status" value="1"/>
</dbReference>
<dbReference type="SUPFAM" id="SSF46785">
    <property type="entry name" value="Winged helix' DNA-binding domain"/>
    <property type="match status" value="1"/>
</dbReference>
<keyword evidence="4" id="KW-0804">Transcription</keyword>
<dbReference type="EMBL" id="JACRTJ010000024">
    <property type="protein sequence ID" value="MBC8599682.1"/>
    <property type="molecule type" value="Genomic_DNA"/>
</dbReference>
<dbReference type="PANTHER" id="PTHR30126">
    <property type="entry name" value="HTH-TYPE TRANSCRIPTIONAL REGULATOR"/>
    <property type="match status" value="1"/>
</dbReference>
<dbReference type="InterPro" id="IPR005119">
    <property type="entry name" value="LysR_subst-bd"/>
</dbReference>
<dbReference type="PROSITE" id="PS50931">
    <property type="entry name" value="HTH_LYSR"/>
    <property type="match status" value="1"/>
</dbReference>
<name>A0ABR7NWF2_9FIRM</name>
<gene>
    <name evidence="6" type="ORF">H8708_10675</name>
</gene>
<dbReference type="PRINTS" id="PR00039">
    <property type="entry name" value="HTHLYSR"/>
</dbReference>
<dbReference type="RefSeq" id="WP_215655376.1">
    <property type="nucleotide sequence ID" value="NZ_JACRTJ010000024.1"/>
</dbReference>
<protein>
    <submittedName>
        <fullName evidence="6">LysR family transcriptional regulator</fullName>
    </submittedName>
</protein>
<dbReference type="PANTHER" id="PTHR30126:SF64">
    <property type="entry name" value="HTH-TYPE TRANSCRIPTIONAL REGULATOR CITR"/>
    <property type="match status" value="1"/>
</dbReference>
<keyword evidence="3" id="KW-0238">DNA-binding</keyword>
<keyword evidence="2" id="KW-0805">Transcription regulation</keyword>
<comment type="caution">
    <text evidence="6">The sequence shown here is derived from an EMBL/GenBank/DDBJ whole genome shotgun (WGS) entry which is preliminary data.</text>
</comment>
<evidence type="ECO:0000256" key="4">
    <source>
        <dbReference type="ARBA" id="ARBA00023163"/>
    </source>
</evidence>
<dbReference type="NCBIfam" id="NF040786">
    <property type="entry name" value="LysR_Sec_metab"/>
    <property type="match status" value="1"/>
</dbReference>
<sequence length="308" mass="35319">MEFRQLEAFVNAAKYKSFSKAADATFLTQPTISTHVSNLENELGVRLLNRSGREISLTPHGHEFYSYAVELLNTRSRAVMSMKNLKEDLDGILEIQTSSIPGYFYLPQVMEEFHELFPRVRFYVEQSDSRLVNENLMNQRGELGFTGYKGNSGLCFEPVFYDEMVLITPDTDVYRIYQNGEAIPVELFINEPFIMREDGSGTRQEMEKALVYGKPVFKNVDVIARMSNPAAIKQVVSRGLGVSIVSEQVIKRTAEQDNIRYFRIRGLEKKRCFYLAHNKGACLSPIAEHFLEFVREKASRELHEDGQL</sequence>
<dbReference type="InterPro" id="IPR047788">
    <property type="entry name" value="LysR-like_Sec_metab"/>
</dbReference>
<dbReference type="Gene3D" id="3.40.190.290">
    <property type="match status" value="1"/>
</dbReference>
<dbReference type="InterPro" id="IPR000847">
    <property type="entry name" value="LysR_HTH_N"/>
</dbReference>
<reference evidence="6 7" key="1">
    <citation type="submission" date="2020-08" db="EMBL/GenBank/DDBJ databases">
        <title>Genome public.</title>
        <authorList>
            <person name="Liu C."/>
            <person name="Sun Q."/>
        </authorList>
    </citation>
    <scope>NUCLEOTIDE SEQUENCE [LARGE SCALE GENOMIC DNA]</scope>
    <source>
        <strain evidence="6 7">BX10</strain>
    </source>
</reference>
<dbReference type="Pfam" id="PF03466">
    <property type="entry name" value="LysR_substrate"/>
    <property type="match status" value="1"/>
</dbReference>
<evidence type="ECO:0000256" key="1">
    <source>
        <dbReference type="ARBA" id="ARBA00009437"/>
    </source>
</evidence>
<accession>A0ABR7NWF2</accession>
<comment type="similarity">
    <text evidence="1">Belongs to the LysR transcriptional regulatory family.</text>
</comment>
<dbReference type="InterPro" id="IPR036388">
    <property type="entry name" value="WH-like_DNA-bd_sf"/>
</dbReference>
<proteinExistence type="inferred from homology"/>
<dbReference type="SUPFAM" id="SSF53850">
    <property type="entry name" value="Periplasmic binding protein-like II"/>
    <property type="match status" value="1"/>
</dbReference>